<name>A0A0L0C0I4_LUCCU</name>
<feature type="region of interest" description="Disordered" evidence="1">
    <location>
        <begin position="56"/>
        <end position="81"/>
    </location>
</feature>
<proteinExistence type="predicted"/>
<feature type="compositionally biased region" description="Basic and acidic residues" evidence="1">
    <location>
        <begin position="61"/>
        <end position="72"/>
    </location>
</feature>
<dbReference type="EMBL" id="JRES01001165">
    <property type="protein sequence ID" value="KNC24934.1"/>
    <property type="molecule type" value="Genomic_DNA"/>
</dbReference>
<evidence type="ECO:0000313" key="3">
    <source>
        <dbReference type="Proteomes" id="UP000037069"/>
    </source>
</evidence>
<gene>
    <name evidence="2" type="ORF">FF38_09092</name>
</gene>
<evidence type="ECO:0000313" key="2">
    <source>
        <dbReference type="EMBL" id="KNC24934.1"/>
    </source>
</evidence>
<keyword evidence="3" id="KW-1185">Reference proteome</keyword>
<evidence type="ECO:0000256" key="1">
    <source>
        <dbReference type="SAM" id="MobiDB-lite"/>
    </source>
</evidence>
<dbReference type="Proteomes" id="UP000037069">
    <property type="component" value="Unassembled WGS sequence"/>
</dbReference>
<accession>A0A0L0C0I4</accession>
<reference evidence="2 3" key="1">
    <citation type="journal article" date="2015" name="Nat. Commun.">
        <title>Lucilia cuprina genome unlocks parasitic fly biology to underpin future interventions.</title>
        <authorList>
            <person name="Anstead C.A."/>
            <person name="Korhonen P.K."/>
            <person name="Young N.D."/>
            <person name="Hall R.S."/>
            <person name="Jex A.R."/>
            <person name="Murali S.C."/>
            <person name="Hughes D.S."/>
            <person name="Lee S.F."/>
            <person name="Perry T."/>
            <person name="Stroehlein A.J."/>
            <person name="Ansell B.R."/>
            <person name="Breugelmans B."/>
            <person name="Hofmann A."/>
            <person name="Qu J."/>
            <person name="Dugan S."/>
            <person name="Lee S.L."/>
            <person name="Chao H."/>
            <person name="Dinh H."/>
            <person name="Han Y."/>
            <person name="Doddapaneni H.V."/>
            <person name="Worley K.C."/>
            <person name="Muzny D.M."/>
            <person name="Ioannidis P."/>
            <person name="Waterhouse R.M."/>
            <person name="Zdobnov E.M."/>
            <person name="James P.J."/>
            <person name="Bagnall N.H."/>
            <person name="Kotze A.C."/>
            <person name="Gibbs R.A."/>
            <person name="Richards S."/>
            <person name="Batterham P."/>
            <person name="Gasser R.B."/>
        </authorList>
    </citation>
    <scope>NUCLEOTIDE SEQUENCE [LARGE SCALE GENOMIC DNA]</scope>
    <source>
        <strain evidence="2 3">LS</strain>
        <tissue evidence="2">Full body</tissue>
    </source>
</reference>
<dbReference type="AlphaFoldDB" id="A0A0L0C0I4"/>
<organism evidence="2 3">
    <name type="scientific">Lucilia cuprina</name>
    <name type="common">Green bottle fly</name>
    <name type="synonym">Australian sheep blowfly</name>
    <dbReference type="NCBI Taxonomy" id="7375"/>
    <lineage>
        <taxon>Eukaryota</taxon>
        <taxon>Metazoa</taxon>
        <taxon>Ecdysozoa</taxon>
        <taxon>Arthropoda</taxon>
        <taxon>Hexapoda</taxon>
        <taxon>Insecta</taxon>
        <taxon>Pterygota</taxon>
        <taxon>Neoptera</taxon>
        <taxon>Endopterygota</taxon>
        <taxon>Diptera</taxon>
        <taxon>Brachycera</taxon>
        <taxon>Muscomorpha</taxon>
        <taxon>Oestroidea</taxon>
        <taxon>Calliphoridae</taxon>
        <taxon>Luciliinae</taxon>
        <taxon>Lucilia</taxon>
    </lineage>
</organism>
<protein>
    <submittedName>
        <fullName evidence="2">Uncharacterized protein</fullName>
    </submittedName>
</protein>
<sequence length="161" mass="18581">MDHVSIIKEQERLGTEIVSCYNSLSKVAQMRSSINNFNALSGQLKNRFIEEENLLYSSSQKQDDDTKERQRETTAQMAQGDRIDLVCQKEATIPLSRKESTAPLLQRDLTDPMWQKEPFLPFLLQREQGLINSGRGDMEKTSVRNKNAGLIRQFQYILEIE</sequence>
<comment type="caution">
    <text evidence="2">The sequence shown here is derived from an EMBL/GenBank/DDBJ whole genome shotgun (WGS) entry which is preliminary data.</text>
</comment>